<evidence type="ECO:0000313" key="2">
    <source>
        <dbReference type="Proteomes" id="UP000000742"/>
    </source>
</evidence>
<dbReference type="HOGENOM" id="CLU_184465_0_0_9"/>
<proteinExistence type="predicted"/>
<organism evidence="1 2">
    <name type="scientific">Anoxybacillus flavithermus (strain DSM 21510 / WK1)</name>
    <dbReference type="NCBI Taxonomy" id="491915"/>
    <lineage>
        <taxon>Bacteria</taxon>
        <taxon>Bacillati</taxon>
        <taxon>Bacillota</taxon>
        <taxon>Bacilli</taxon>
        <taxon>Bacillales</taxon>
        <taxon>Anoxybacillaceae</taxon>
        <taxon>Anoxybacillus</taxon>
    </lineage>
</organism>
<dbReference type="GeneID" id="7036375"/>
<sequence length="94" mass="11196">MDIDYSKKLYQLIQDYLNKQIDTETFSNDFTVIYNLHVDYDSLSTKELKLFGELSEITSRFSPFEEDLKKYNCYFNANDVEKKAKEVLKELSKN</sequence>
<evidence type="ECO:0000313" key="1">
    <source>
        <dbReference type="EMBL" id="ACJ32546.1"/>
    </source>
</evidence>
<dbReference type="RefSeq" id="WP_012573891.1">
    <property type="nucleotide sequence ID" value="NC_011567.1"/>
</dbReference>
<dbReference type="AlphaFoldDB" id="B7GJ00"/>
<dbReference type="Proteomes" id="UP000000742">
    <property type="component" value="Chromosome"/>
</dbReference>
<dbReference type="EMBL" id="CP000922">
    <property type="protein sequence ID" value="ACJ32546.1"/>
    <property type="molecule type" value="Genomic_DNA"/>
</dbReference>
<dbReference type="eggNOG" id="ENOG50334TY">
    <property type="taxonomic scope" value="Bacteria"/>
</dbReference>
<dbReference type="KEGG" id="afl:Aflv_0162"/>
<reference evidence="1 2" key="1">
    <citation type="journal article" date="2008" name="Genome Biol.">
        <title>Encapsulated in silica: genome, proteome and physiology of the thermophilic bacterium Anoxybacillus flavithermus WK1.</title>
        <authorList>
            <person name="Saw J.H."/>
            <person name="Mountain B.W."/>
            <person name="Feng L."/>
            <person name="Omelchenko M.V."/>
            <person name="Hou S."/>
            <person name="Saito J.A."/>
            <person name="Stott M.B."/>
            <person name="Li D."/>
            <person name="Zhao G."/>
            <person name="Wu J."/>
            <person name="Galperin M.Y."/>
            <person name="Koonin E.V."/>
            <person name="Makarova K.S."/>
            <person name="Wolf Y.I."/>
            <person name="Rigden D.J."/>
            <person name="Dunfield P.F."/>
            <person name="Wang L."/>
            <person name="Alam M."/>
        </authorList>
    </citation>
    <scope>NUCLEOTIDE SEQUENCE [LARGE SCALE GENOMIC DNA]</scope>
    <source>
        <strain evidence="2">DSM 21510 / WK1</strain>
    </source>
</reference>
<protein>
    <submittedName>
        <fullName evidence="1">Uncharacterized conserved protein</fullName>
    </submittedName>
</protein>
<name>B7GJ00_ANOFW</name>
<accession>B7GJ00</accession>
<gene>
    <name evidence="1" type="ordered locus">Aflv_0162</name>
</gene>